<keyword evidence="17" id="KW-0694">RNA-binding</keyword>
<feature type="compositionally biased region" description="Pro residues" evidence="35">
    <location>
        <begin position="452"/>
        <end position="468"/>
    </location>
</feature>
<keyword evidence="18" id="KW-0735">Signal-anchor</keyword>
<feature type="compositionally biased region" description="Polar residues" evidence="35">
    <location>
        <begin position="741"/>
        <end position="753"/>
    </location>
</feature>
<evidence type="ECO:0000256" key="16">
    <source>
        <dbReference type="ARBA" id="ARBA00022843"/>
    </source>
</evidence>
<feature type="region of interest" description="Disordered" evidence="35">
    <location>
        <begin position="888"/>
        <end position="924"/>
    </location>
</feature>
<evidence type="ECO:0000256" key="34">
    <source>
        <dbReference type="SAM" id="Coils"/>
    </source>
</evidence>
<dbReference type="InterPro" id="IPR016187">
    <property type="entry name" value="CTDL_fold"/>
</dbReference>
<evidence type="ECO:0000256" key="8">
    <source>
        <dbReference type="ARBA" id="ARBA00022553"/>
    </source>
</evidence>
<comment type="caution">
    <text evidence="37">The sequence shown here is derived from an EMBL/GenBank/DDBJ whole genome shotgun (WGS) entry which is preliminary data.</text>
</comment>
<evidence type="ECO:0000256" key="11">
    <source>
        <dbReference type="ARBA" id="ARBA00022703"/>
    </source>
</evidence>
<comment type="subcellular location">
    <subcellularLocation>
        <location evidence="2">Cytoplasm</location>
    </subcellularLocation>
    <subcellularLocation>
        <location evidence="3">Membrane</location>
        <topology evidence="3">Single-pass type II membrane protein</topology>
    </subcellularLocation>
    <subcellularLocation>
        <location evidence="1">Nucleus matrix</location>
    </subcellularLocation>
    <subcellularLocation>
        <location evidence="4">Nucleus</location>
        <location evidence="4">Nucleoplasm</location>
    </subcellularLocation>
</comment>
<evidence type="ECO:0000256" key="10">
    <source>
        <dbReference type="ARBA" id="ARBA00022692"/>
    </source>
</evidence>
<keyword evidence="20" id="KW-0007">Acetylation</keyword>
<comment type="subunit">
    <text evidence="31">Component of the THO subcomplex, which is composed of THOC1, THOC2, THOC3, THOC5, THOC6 and THOC7. The THO subcomplex interacts with DDX39B to form the THO-DDX39B complex which multimerizes into a 28-subunit tetrameric assembly. Component of the transcription/export (TREX) complex at least composed of ALYREF/THOC4, DDX39B, SARNP/CIP29, CHTOP and the THO subcomplex; in the complex interacts with THOC2, THOC5 and THOC7. TREX seems to have a dynamic structure involving ATP-dependent remodeling. Binds to the hypophosphorylated form of RB1. Interacts with RNA polymerase II. Interacts with LUZP4. Interacts with THOC5.</text>
</comment>
<keyword evidence="25" id="KW-0804">Transcription</keyword>
<dbReference type="GO" id="GO:0006915">
    <property type="term" value="P:apoptotic process"/>
    <property type="evidence" value="ECO:0007669"/>
    <property type="project" value="UniProtKB-KW"/>
</dbReference>
<evidence type="ECO:0000256" key="15">
    <source>
        <dbReference type="ARBA" id="ARBA00022816"/>
    </source>
</evidence>
<evidence type="ECO:0000256" key="33">
    <source>
        <dbReference type="ARBA" id="ARBA00080564"/>
    </source>
</evidence>
<feature type="domain" description="Death" evidence="36">
    <location>
        <begin position="925"/>
        <end position="1008"/>
    </location>
</feature>
<feature type="compositionally biased region" description="Acidic residues" evidence="35">
    <location>
        <begin position="722"/>
        <end position="738"/>
    </location>
</feature>
<keyword evidence="16" id="KW-0832">Ubl conjugation</keyword>
<dbReference type="SMART" id="SM00005">
    <property type="entry name" value="DEATH"/>
    <property type="match status" value="1"/>
</dbReference>
<keyword evidence="12" id="KW-0479">Metal-binding</keyword>
<evidence type="ECO:0000256" key="27">
    <source>
        <dbReference type="ARBA" id="ARBA00023187"/>
    </source>
</evidence>
<evidence type="ECO:0000256" key="3">
    <source>
        <dbReference type="ARBA" id="ARBA00004606"/>
    </source>
</evidence>
<keyword evidence="21" id="KW-0805">Transcription regulation</keyword>
<feature type="compositionally biased region" description="Pro residues" evidence="35">
    <location>
        <begin position="507"/>
        <end position="521"/>
    </location>
</feature>
<dbReference type="SUPFAM" id="SSF56436">
    <property type="entry name" value="C-type lectin-like"/>
    <property type="match status" value="1"/>
</dbReference>
<gene>
    <name evidence="37" type="ORF">LTLLF_151895</name>
</gene>
<protein>
    <recommendedName>
        <fullName evidence="32">THO complex subunit 1</fullName>
    </recommendedName>
    <alternativeName>
        <fullName evidence="33">Nuclear matrix protein p84</fullName>
    </alternativeName>
</protein>
<evidence type="ECO:0000313" key="37">
    <source>
        <dbReference type="EMBL" id="KAH0511113.1"/>
    </source>
</evidence>
<evidence type="ECO:0000256" key="14">
    <source>
        <dbReference type="ARBA" id="ARBA00022737"/>
    </source>
</evidence>
<keyword evidence="10" id="KW-0812">Transmembrane</keyword>
<dbReference type="FunFam" id="1.10.533.10:FF:000025">
    <property type="entry name" value="THO complex subunit 1"/>
    <property type="match status" value="1"/>
</dbReference>
<evidence type="ECO:0000256" key="1">
    <source>
        <dbReference type="ARBA" id="ARBA00004109"/>
    </source>
</evidence>
<name>A0A8J6GJY9_MICOH</name>
<keyword evidence="6" id="KW-0963">Cytoplasm</keyword>
<evidence type="ECO:0000256" key="20">
    <source>
        <dbReference type="ARBA" id="ARBA00022990"/>
    </source>
</evidence>
<dbReference type="Pfam" id="PF11957">
    <property type="entry name" value="efThoc1"/>
    <property type="match status" value="2"/>
</dbReference>
<keyword evidence="8" id="KW-0597">Phosphoprotein</keyword>
<dbReference type="GO" id="GO:0000445">
    <property type="term" value="C:THO complex part of transcription export complex"/>
    <property type="evidence" value="ECO:0007669"/>
    <property type="project" value="TreeGrafter"/>
</dbReference>
<evidence type="ECO:0000256" key="32">
    <source>
        <dbReference type="ARBA" id="ARBA00069888"/>
    </source>
</evidence>
<dbReference type="GO" id="GO:0006397">
    <property type="term" value="P:mRNA processing"/>
    <property type="evidence" value="ECO:0007669"/>
    <property type="project" value="UniProtKB-KW"/>
</dbReference>
<evidence type="ECO:0000256" key="35">
    <source>
        <dbReference type="SAM" id="MobiDB-lite"/>
    </source>
</evidence>
<dbReference type="GO" id="GO:0006406">
    <property type="term" value="P:mRNA export from nucleus"/>
    <property type="evidence" value="ECO:0007669"/>
    <property type="project" value="TreeGrafter"/>
</dbReference>
<dbReference type="SUPFAM" id="SSF47986">
    <property type="entry name" value="DEATH domain"/>
    <property type="match status" value="1"/>
</dbReference>
<keyword evidence="7" id="KW-1017">Isopeptide bond</keyword>
<evidence type="ECO:0000256" key="23">
    <source>
        <dbReference type="ARBA" id="ARBA00023125"/>
    </source>
</evidence>
<dbReference type="EMBL" id="JAATJU010022290">
    <property type="protein sequence ID" value="KAH0511113.1"/>
    <property type="molecule type" value="Genomic_DNA"/>
</dbReference>
<evidence type="ECO:0000256" key="30">
    <source>
        <dbReference type="ARBA" id="ARBA00061272"/>
    </source>
</evidence>
<dbReference type="Pfam" id="PF26004">
    <property type="entry name" value="COLEC12"/>
    <property type="match status" value="1"/>
</dbReference>
<dbReference type="Gene3D" id="1.10.533.10">
    <property type="entry name" value="Death Domain, Fas"/>
    <property type="match status" value="1"/>
</dbReference>
<dbReference type="GO" id="GO:0003677">
    <property type="term" value="F:DNA binding"/>
    <property type="evidence" value="ECO:0007669"/>
    <property type="project" value="UniProtKB-KW"/>
</dbReference>
<dbReference type="GO" id="GO:0003723">
    <property type="term" value="F:RNA binding"/>
    <property type="evidence" value="ECO:0007669"/>
    <property type="project" value="UniProtKB-KW"/>
</dbReference>
<feature type="region of interest" description="Disordered" evidence="35">
    <location>
        <begin position="710"/>
        <end position="753"/>
    </location>
</feature>
<evidence type="ECO:0000256" key="6">
    <source>
        <dbReference type="ARBA" id="ARBA00022490"/>
    </source>
</evidence>
<evidence type="ECO:0000256" key="4">
    <source>
        <dbReference type="ARBA" id="ARBA00004642"/>
    </source>
</evidence>
<dbReference type="InterPro" id="IPR008160">
    <property type="entry name" value="Collagen"/>
</dbReference>
<evidence type="ECO:0000313" key="38">
    <source>
        <dbReference type="Proteomes" id="UP000710432"/>
    </source>
</evidence>
<dbReference type="Pfam" id="PF01391">
    <property type="entry name" value="Collagen"/>
    <property type="match status" value="2"/>
</dbReference>
<dbReference type="InterPro" id="IPR000488">
    <property type="entry name" value="Death_dom"/>
</dbReference>
<dbReference type="Proteomes" id="UP000710432">
    <property type="component" value="Unassembled WGS sequence"/>
</dbReference>
<feature type="compositionally biased region" description="Low complexity" evidence="35">
    <location>
        <begin position="470"/>
        <end position="492"/>
    </location>
</feature>
<feature type="compositionally biased region" description="Basic and acidic residues" evidence="35">
    <location>
        <begin position="908"/>
        <end position="924"/>
    </location>
</feature>
<dbReference type="GO" id="GO:0016363">
    <property type="term" value="C:nuclear matrix"/>
    <property type="evidence" value="ECO:0007669"/>
    <property type="project" value="UniProtKB-SubCell"/>
</dbReference>
<accession>A0A8J6GJY9</accession>
<keyword evidence="34" id="KW-0175">Coiled coil</keyword>
<dbReference type="AlphaFoldDB" id="A0A8J6GJY9"/>
<keyword evidence="24" id="KW-0472">Membrane</keyword>
<dbReference type="Pfam" id="PF00531">
    <property type="entry name" value="Death"/>
    <property type="match status" value="1"/>
</dbReference>
<dbReference type="CDD" id="cd08318">
    <property type="entry name" value="Death_NMPP84"/>
    <property type="match status" value="1"/>
</dbReference>
<dbReference type="Gene3D" id="3.10.100.10">
    <property type="entry name" value="Mannose-Binding Protein A, subunit A"/>
    <property type="match status" value="1"/>
</dbReference>
<evidence type="ECO:0000256" key="22">
    <source>
        <dbReference type="ARBA" id="ARBA00023119"/>
    </source>
</evidence>
<keyword evidence="19" id="KW-1133">Transmembrane helix</keyword>
<keyword evidence="26" id="KW-0675">Receptor</keyword>
<evidence type="ECO:0000256" key="26">
    <source>
        <dbReference type="ARBA" id="ARBA00023170"/>
    </source>
</evidence>
<keyword evidence="28" id="KW-0539">Nucleus</keyword>
<organism evidence="37 38">
    <name type="scientific">Microtus ochrogaster</name>
    <name type="common">Prairie vole</name>
    <dbReference type="NCBI Taxonomy" id="79684"/>
    <lineage>
        <taxon>Eukaryota</taxon>
        <taxon>Metazoa</taxon>
        <taxon>Chordata</taxon>
        <taxon>Craniata</taxon>
        <taxon>Vertebrata</taxon>
        <taxon>Euteleostomi</taxon>
        <taxon>Mammalia</taxon>
        <taxon>Eutheria</taxon>
        <taxon>Euarchontoglires</taxon>
        <taxon>Glires</taxon>
        <taxon>Rodentia</taxon>
        <taxon>Myomorpha</taxon>
        <taxon>Muroidea</taxon>
        <taxon>Cricetidae</taxon>
        <taxon>Arvicolinae</taxon>
        <taxon>Microtus</taxon>
    </lineage>
</organism>
<evidence type="ECO:0000256" key="28">
    <source>
        <dbReference type="ARBA" id="ARBA00023242"/>
    </source>
</evidence>
<evidence type="ECO:0000256" key="17">
    <source>
        <dbReference type="ARBA" id="ARBA00022884"/>
    </source>
</evidence>
<keyword evidence="27" id="KW-0508">mRNA splicing</keyword>
<dbReference type="InterPro" id="IPR016186">
    <property type="entry name" value="C-type_lectin-like/link_sf"/>
</dbReference>
<keyword evidence="22" id="KW-0176">Collagen</keyword>
<dbReference type="PROSITE" id="PS50017">
    <property type="entry name" value="DEATH_DOMAIN"/>
    <property type="match status" value="1"/>
</dbReference>
<proteinExistence type="inferred from homology"/>
<dbReference type="GO" id="GO:0005581">
    <property type="term" value="C:collagen trimer"/>
    <property type="evidence" value="ECO:0007669"/>
    <property type="project" value="UniProtKB-KW"/>
</dbReference>
<feature type="region of interest" description="Disordered" evidence="35">
    <location>
        <begin position="375"/>
        <end position="527"/>
    </location>
</feature>
<evidence type="ECO:0000256" key="2">
    <source>
        <dbReference type="ARBA" id="ARBA00004496"/>
    </source>
</evidence>
<keyword evidence="11" id="KW-0053">Apoptosis</keyword>
<comment type="function">
    <text evidence="29">Component of the THO subcomplex of the TREX complex which is thought to couple mRNA transcription, processing and nuclear export, and which specifically associates with spliced mRNA and not with unspliced pre-mRNA. Required for efficient export of polyadenylated RNA. The THOC1-THOC2-THOC3 core complex alone is sufficient to bind export factor NXF1-NXT1 and promote ATPase activity of DDX39B. TREX is recruited to spliced mRNAs by a transcription-independent mechanism, binds to mRNA upstream of the exon-junction complex (EJC) and is recruited in a splicing- and cap-dependent manner to a region near the 5' end of the mRNA where it functions in mRNA export to the cytoplasm via the TAP/NXF1 pathway. Regulates transcriptional elongation of a subset of genes. Involved in genome stability by preventing co-transcriptional R-loop formation. May play a role in hair cell formation, hence may be involved in hearing.</text>
</comment>
<dbReference type="GO" id="GO:0007165">
    <property type="term" value="P:signal transduction"/>
    <property type="evidence" value="ECO:0007669"/>
    <property type="project" value="InterPro"/>
</dbReference>
<keyword evidence="15" id="KW-0509">mRNA transport</keyword>
<evidence type="ECO:0000256" key="24">
    <source>
        <dbReference type="ARBA" id="ARBA00023136"/>
    </source>
</evidence>
<evidence type="ECO:0000256" key="31">
    <source>
        <dbReference type="ARBA" id="ARBA00062132"/>
    </source>
</evidence>
<evidence type="ECO:0000256" key="7">
    <source>
        <dbReference type="ARBA" id="ARBA00022499"/>
    </source>
</evidence>
<evidence type="ECO:0000256" key="18">
    <source>
        <dbReference type="ARBA" id="ARBA00022968"/>
    </source>
</evidence>
<comment type="similarity">
    <text evidence="30">Belongs to the THOC1 family.</text>
</comment>
<evidence type="ECO:0000256" key="9">
    <source>
        <dbReference type="ARBA" id="ARBA00022664"/>
    </source>
</evidence>
<evidence type="ECO:0000256" key="29">
    <source>
        <dbReference type="ARBA" id="ARBA00054571"/>
    </source>
</evidence>
<feature type="compositionally biased region" description="Low complexity" evidence="35">
    <location>
        <begin position="437"/>
        <end position="450"/>
    </location>
</feature>
<keyword evidence="5" id="KW-0813">Transport</keyword>
<feature type="coiled-coil region" evidence="34">
    <location>
        <begin position="44"/>
        <end position="92"/>
    </location>
</feature>
<dbReference type="InterPro" id="IPR011029">
    <property type="entry name" value="DEATH-like_dom_sf"/>
</dbReference>
<keyword evidence="14" id="KW-0677">Repeat</keyword>
<dbReference type="GO" id="GO:0005737">
    <property type="term" value="C:cytoplasm"/>
    <property type="evidence" value="ECO:0007669"/>
    <property type="project" value="UniProtKB-SubCell"/>
</dbReference>
<dbReference type="InterPro" id="IPR021861">
    <property type="entry name" value="THO_THOC1"/>
</dbReference>
<dbReference type="InterPro" id="IPR058762">
    <property type="entry name" value="COLEC12_dom"/>
</dbReference>
<keyword evidence="9" id="KW-0507">mRNA processing</keyword>
<evidence type="ECO:0000256" key="12">
    <source>
        <dbReference type="ARBA" id="ARBA00022723"/>
    </source>
</evidence>
<sequence>MDNVTDGMETSHQTYNDKLTAVESDLKKLGDQTGKKAISTNSELSTFRSDILDLRQQLQEITEKTSKNKDTLEKLQASGDSLEDRQSQLKETLQNNSFLITTVNKTLQAYNGYVTNLQQDTSVLQGNLQNQMYSQSMVIMNLNNLNLTQVQQRNLITNLQRSVDDTSQAIQRIKNDFQSLQQVFLQAKKDTDWLKEKVQSMQTLAANNSVLAKTNNDTLEEMNSQLSSFTSQMDNITTISQTNEQNLKDLQDLHKDAENRTTIKFSQLEERFQVFETDIVNIISNISYTAHHLRTLTSNLNEVRTTCTDTLTKHTDDLTSLNNTLVNIRLDSVSLRTQQDMMRSRLDTEVANLSVIMEEMKLVDSKHGQLIKNFTILQGPPGPRGPKGDRGSQGPPGPTGNKGQKGEKGEPGPPGPAGERGPIGPVGPPGERGSKGSKGSQGSKGSRGSPGKPGPQGPNGDPGPPGPPGKDGLPGPQGPPGFQGLQGTVGEPGVPGPRGLPGLPGVPGIPGPKGPPGPPGPLGAMEPLALQNVPTPASETNGCPPHWKNFTNKCYYFSMEKEIFEDAKLFCEDKSSHLAFINSRDEQKSTREALNNRNIKPLLNAFSQLPGSENEKKCTLDQAFRGVLEEEIINHSACENVLAIISLAIGGVTESVCTASTPFVLLGDVLDCLPLDQCDTIFTFVEKNVATWKSSQFNLENVTVFNTNEQESTLGQKHTDDREEGMDVEEGEMGDDEAPTTCPTSDADTLQGSKTSGVPCNGTFLWPLLLAECVRSFVHRASDTKPTRVARKRAAPEDFLGKGPNKKILIGKEYMPTLEEFFEEAIEQADPENMVESEYKAVNNSNYGWRALRLLARRSPHFFQPTNQQFKSLPEYLENMVIKLAKELPPPSEEIKTGEDEDEEDNDALLKENESPDVRQDKPITGEQIELFANKLGEQWKILAPYLEIKDSEMRQIESDSEDMKMRAKQLLVAWQDQEGAHATTDNLISALNKSGLSDLAESLTNDTETNS</sequence>
<evidence type="ECO:0000256" key="25">
    <source>
        <dbReference type="ARBA" id="ARBA00023163"/>
    </source>
</evidence>
<dbReference type="PANTHER" id="PTHR13265:SF2">
    <property type="entry name" value="THO COMPLEX SUBUNIT 1"/>
    <property type="match status" value="1"/>
</dbReference>
<evidence type="ECO:0000256" key="19">
    <source>
        <dbReference type="ARBA" id="ARBA00022989"/>
    </source>
</evidence>
<evidence type="ECO:0000256" key="5">
    <source>
        <dbReference type="ARBA" id="ARBA00022448"/>
    </source>
</evidence>
<dbReference type="GO" id="GO:0008380">
    <property type="term" value="P:RNA splicing"/>
    <property type="evidence" value="ECO:0007669"/>
    <property type="project" value="UniProtKB-KW"/>
</dbReference>
<dbReference type="PANTHER" id="PTHR13265">
    <property type="entry name" value="THO COMPLEX SUBUNIT 1"/>
    <property type="match status" value="1"/>
</dbReference>
<keyword evidence="13" id="KW-0430">Lectin</keyword>
<reference evidence="37" key="1">
    <citation type="submission" date="2020-03" db="EMBL/GenBank/DDBJ databases">
        <title>Studies in the Genomics of Life Span.</title>
        <authorList>
            <person name="Glass D."/>
        </authorList>
    </citation>
    <scope>NUCLEOTIDE SEQUENCE</scope>
    <source>
        <strain evidence="37">LTLLF</strain>
        <tissue evidence="37">Muscle</tissue>
    </source>
</reference>
<dbReference type="GO" id="GO:0005654">
    <property type="term" value="C:nucleoplasm"/>
    <property type="evidence" value="ECO:0007669"/>
    <property type="project" value="UniProtKB-SubCell"/>
</dbReference>
<evidence type="ECO:0000256" key="13">
    <source>
        <dbReference type="ARBA" id="ARBA00022734"/>
    </source>
</evidence>
<keyword evidence="23" id="KW-0238">DNA-binding</keyword>
<evidence type="ECO:0000259" key="36">
    <source>
        <dbReference type="PROSITE" id="PS50017"/>
    </source>
</evidence>
<evidence type="ECO:0000256" key="21">
    <source>
        <dbReference type="ARBA" id="ARBA00023015"/>
    </source>
</evidence>